<dbReference type="Gramene" id="RZC44330">
    <property type="protein sequence ID" value="RZC44330"/>
    <property type="gene ID" value="C5167_037281"/>
</dbReference>
<gene>
    <name evidence="2" type="ORF">C5167_037281</name>
</gene>
<dbReference type="AlphaFoldDB" id="A0A4Y7I922"/>
<accession>A0A4Y7I922</accession>
<name>A0A4Y7I922_PAPSO</name>
<dbReference type="Pfam" id="PF25070">
    <property type="entry name" value="DUF7794"/>
    <property type="match status" value="1"/>
</dbReference>
<sequence length="95" mass="10882">MICLGMTGSKYTEGLSNNMKINIRRISQAESICVFPSSLENRREFTVKLVSLIRDIRGAIEMHRDLYGRMKNQPEFIKGHFLGIKLAHLGKVMKN</sequence>
<evidence type="ECO:0000313" key="2">
    <source>
        <dbReference type="EMBL" id="RZC44330.1"/>
    </source>
</evidence>
<protein>
    <recommendedName>
        <fullName evidence="1">DUF7794 domain-containing protein</fullName>
    </recommendedName>
</protein>
<dbReference type="Proteomes" id="UP000316621">
    <property type="component" value="Chromosome 1"/>
</dbReference>
<dbReference type="InterPro" id="IPR056696">
    <property type="entry name" value="DUF7794"/>
</dbReference>
<proteinExistence type="predicted"/>
<keyword evidence="3" id="KW-1185">Reference proteome</keyword>
<evidence type="ECO:0000259" key="1">
    <source>
        <dbReference type="Pfam" id="PF25070"/>
    </source>
</evidence>
<reference evidence="2 3" key="1">
    <citation type="journal article" date="2018" name="Science">
        <title>The opium poppy genome and morphinan production.</title>
        <authorList>
            <person name="Guo L."/>
            <person name="Winzer T."/>
            <person name="Yang X."/>
            <person name="Li Y."/>
            <person name="Ning Z."/>
            <person name="He Z."/>
            <person name="Teodor R."/>
            <person name="Lu Y."/>
            <person name="Bowser T.A."/>
            <person name="Graham I.A."/>
            <person name="Ye K."/>
        </authorList>
    </citation>
    <scope>NUCLEOTIDE SEQUENCE [LARGE SCALE GENOMIC DNA]</scope>
    <source>
        <strain evidence="3">cv. HN1</strain>
        <tissue evidence="2">Leaves</tissue>
    </source>
</reference>
<dbReference type="EMBL" id="CM010715">
    <property type="protein sequence ID" value="RZC44330.1"/>
    <property type="molecule type" value="Genomic_DNA"/>
</dbReference>
<organism evidence="2 3">
    <name type="scientific">Papaver somniferum</name>
    <name type="common">Opium poppy</name>
    <dbReference type="NCBI Taxonomy" id="3469"/>
    <lineage>
        <taxon>Eukaryota</taxon>
        <taxon>Viridiplantae</taxon>
        <taxon>Streptophyta</taxon>
        <taxon>Embryophyta</taxon>
        <taxon>Tracheophyta</taxon>
        <taxon>Spermatophyta</taxon>
        <taxon>Magnoliopsida</taxon>
        <taxon>Ranunculales</taxon>
        <taxon>Papaveraceae</taxon>
        <taxon>Papaveroideae</taxon>
        <taxon>Papaver</taxon>
    </lineage>
</organism>
<feature type="domain" description="DUF7794" evidence="1">
    <location>
        <begin position="38"/>
        <end position="85"/>
    </location>
</feature>
<evidence type="ECO:0000313" key="3">
    <source>
        <dbReference type="Proteomes" id="UP000316621"/>
    </source>
</evidence>